<dbReference type="CDD" id="cd00207">
    <property type="entry name" value="fer2"/>
    <property type="match status" value="1"/>
</dbReference>
<organism evidence="3 4">
    <name type="scientific">Jiulongibacter sediminis</name>
    <dbReference type="NCBI Taxonomy" id="1605367"/>
    <lineage>
        <taxon>Bacteria</taxon>
        <taxon>Pseudomonadati</taxon>
        <taxon>Bacteroidota</taxon>
        <taxon>Cytophagia</taxon>
        <taxon>Cytophagales</taxon>
        <taxon>Leadbetterellaceae</taxon>
        <taxon>Jiulongibacter</taxon>
    </lineage>
</organism>
<dbReference type="GO" id="GO:0016491">
    <property type="term" value="F:oxidoreductase activity"/>
    <property type="evidence" value="ECO:0007669"/>
    <property type="project" value="InterPro"/>
</dbReference>
<dbReference type="InterPro" id="IPR001433">
    <property type="entry name" value="OxRdtase_FAD/NAD-bd"/>
</dbReference>
<feature type="domain" description="2Fe-2S ferredoxin-type" evidence="1">
    <location>
        <begin position="228"/>
        <end position="323"/>
    </location>
</feature>
<dbReference type="SUPFAM" id="SSF52343">
    <property type="entry name" value="Ferredoxin reductase-like, C-terminal NADP-linked domain"/>
    <property type="match status" value="1"/>
</dbReference>
<dbReference type="PANTHER" id="PTHR47354:SF2">
    <property type="entry name" value="BLR2392 PROTEIN"/>
    <property type="match status" value="1"/>
</dbReference>
<dbReference type="SUPFAM" id="SSF54292">
    <property type="entry name" value="2Fe-2S ferredoxin-like"/>
    <property type="match status" value="1"/>
</dbReference>
<dbReference type="GO" id="GO:0051537">
    <property type="term" value="F:2 iron, 2 sulfur cluster binding"/>
    <property type="evidence" value="ECO:0007669"/>
    <property type="project" value="InterPro"/>
</dbReference>
<dbReference type="RefSeq" id="WP_055147553.1">
    <property type="nucleotide sequence ID" value="NZ_JXSZ01000006.1"/>
</dbReference>
<dbReference type="PROSITE" id="PS51384">
    <property type="entry name" value="FAD_FR"/>
    <property type="match status" value="1"/>
</dbReference>
<gene>
    <name evidence="3" type="ORF">AFM12_10220</name>
</gene>
<evidence type="ECO:0000259" key="2">
    <source>
        <dbReference type="PROSITE" id="PS51384"/>
    </source>
</evidence>
<keyword evidence="4" id="KW-1185">Reference proteome</keyword>
<reference evidence="3 4" key="1">
    <citation type="submission" date="2015-07" db="EMBL/GenBank/DDBJ databases">
        <title>The draft genome sequence of Leadbetterella sp. JN14-9.</title>
        <authorList>
            <person name="Liu Y."/>
            <person name="Du J."/>
            <person name="Shao Z."/>
        </authorList>
    </citation>
    <scope>NUCLEOTIDE SEQUENCE [LARGE SCALE GENOMIC DNA]</scope>
    <source>
        <strain evidence="3 4">JN14-9</strain>
    </source>
</reference>
<dbReference type="PROSITE" id="PS00197">
    <property type="entry name" value="2FE2S_FER_1"/>
    <property type="match status" value="1"/>
</dbReference>
<dbReference type="AlphaFoldDB" id="A0A0P7BNY2"/>
<dbReference type="InterPro" id="IPR017927">
    <property type="entry name" value="FAD-bd_FR_type"/>
</dbReference>
<sequence length="323" mass="36125">MRFSNEWSEGRIKSIKQVGETVRQFEIDIPAEVSFSAGSHINVEVYFKGHPEIRSYSLVGKPRRTSVLKIAVKLLPESKGGSAYMWTLEEGQKIRVSQPKNHFELTYGSSEYVLLAGGIGITPMVSMAEELLAKGENFRFVYAAQKRSDMPFSEDLNTLLGDRLQLFVQDEHGLVDIPALVNSMKKGSQLYVCGPMGMLEAAKLAWFQSALPAEDLRYETFGTTGLYPTVAFKVNLPRFNKTVEVSANQTLLDALEEEGIEVMYDCKRGECGLCQVDIIEYSGTIDHRDAFFSSEERACDKKLCACVSRVFEGELTLDTSYRG</sequence>
<dbReference type="Pfam" id="PF00175">
    <property type="entry name" value="NAD_binding_1"/>
    <property type="match status" value="1"/>
</dbReference>
<dbReference type="PRINTS" id="PR00409">
    <property type="entry name" value="PHDIOXRDTASE"/>
</dbReference>
<dbReference type="InterPro" id="IPR017938">
    <property type="entry name" value="Riboflavin_synthase-like_b-brl"/>
</dbReference>
<dbReference type="EMBL" id="LGTQ01000006">
    <property type="protein sequence ID" value="KPM48919.1"/>
    <property type="molecule type" value="Genomic_DNA"/>
</dbReference>
<dbReference type="Gene3D" id="3.10.20.30">
    <property type="match status" value="1"/>
</dbReference>
<dbReference type="InterPro" id="IPR012675">
    <property type="entry name" value="Beta-grasp_dom_sf"/>
</dbReference>
<feature type="domain" description="FAD-binding FR-type" evidence="2">
    <location>
        <begin position="5"/>
        <end position="106"/>
    </location>
</feature>
<evidence type="ECO:0008006" key="5">
    <source>
        <dbReference type="Google" id="ProtNLM"/>
    </source>
</evidence>
<dbReference type="Gene3D" id="2.40.30.10">
    <property type="entry name" value="Translation factors"/>
    <property type="match status" value="1"/>
</dbReference>
<dbReference type="OrthoDB" id="9801223at2"/>
<dbReference type="SUPFAM" id="SSF63380">
    <property type="entry name" value="Riboflavin synthase domain-like"/>
    <property type="match status" value="1"/>
</dbReference>
<protein>
    <recommendedName>
        <fullName evidence="5">Diguanylate cyclase</fullName>
    </recommendedName>
</protein>
<dbReference type="CDD" id="cd06185">
    <property type="entry name" value="PDR_like"/>
    <property type="match status" value="1"/>
</dbReference>
<dbReference type="InterPro" id="IPR036010">
    <property type="entry name" value="2Fe-2S_ferredoxin-like_sf"/>
</dbReference>
<dbReference type="Gene3D" id="3.40.50.80">
    <property type="entry name" value="Nucleotide-binding domain of ferredoxin-NADP reductase (FNR) module"/>
    <property type="match status" value="1"/>
</dbReference>
<dbReference type="PANTHER" id="PTHR47354">
    <property type="entry name" value="NADH OXIDOREDUCTASE HCR"/>
    <property type="match status" value="1"/>
</dbReference>
<dbReference type="Proteomes" id="UP000050454">
    <property type="component" value="Unassembled WGS sequence"/>
</dbReference>
<evidence type="ECO:0000259" key="1">
    <source>
        <dbReference type="PROSITE" id="PS51085"/>
    </source>
</evidence>
<dbReference type="InterPro" id="IPR006058">
    <property type="entry name" value="2Fe2S_fd_BS"/>
</dbReference>
<dbReference type="InterPro" id="IPR008333">
    <property type="entry name" value="Cbr1-like_FAD-bd_dom"/>
</dbReference>
<dbReference type="Pfam" id="PF00111">
    <property type="entry name" value="Fer2"/>
    <property type="match status" value="1"/>
</dbReference>
<evidence type="ECO:0000313" key="4">
    <source>
        <dbReference type="Proteomes" id="UP000050454"/>
    </source>
</evidence>
<dbReference type="InterPro" id="IPR039261">
    <property type="entry name" value="FNR_nucleotide-bd"/>
</dbReference>
<dbReference type="InterPro" id="IPR001041">
    <property type="entry name" value="2Fe-2S_ferredoxin-type"/>
</dbReference>
<evidence type="ECO:0000313" key="3">
    <source>
        <dbReference type="EMBL" id="KPM48919.1"/>
    </source>
</evidence>
<name>A0A0P7BNY2_9BACT</name>
<comment type="caution">
    <text evidence="3">The sequence shown here is derived from an EMBL/GenBank/DDBJ whole genome shotgun (WGS) entry which is preliminary data.</text>
</comment>
<dbReference type="InterPro" id="IPR050415">
    <property type="entry name" value="MRET"/>
</dbReference>
<accession>A0A0P7BNY2</accession>
<proteinExistence type="predicted"/>
<dbReference type="Pfam" id="PF00970">
    <property type="entry name" value="FAD_binding_6"/>
    <property type="match status" value="1"/>
</dbReference>
<dbReference type="PATRIC" id="fig|1605367.3.peg.3431"/>
<dbReference type="PROSITE" id="PS51085">
    <property type="entry name" value="2FE2S_FER_2"/>
    <property type="match status" value="1"/>
</dbReference>
<dbReference type="STRING" id="1605367.AFM12_10220"/>